<reference evidence="2" key="1">
    <citation type="submission" date="2020-10" db="EMBL/GenBank/DDBJ databases">
        <authorList>
            <person name="Han B."/>
            <person name="Lu T."/>
            <person name="Zhao Q."/>
            <person name="Huang X."/>
            <person name="Zhao Y."/>
        </authorList>
    </citation>
    <scope>NUCLEOTIDE SEQUENCE</scope>
</reference>
<keyword evidence="3" id="KW-1185">Reference proteome</keyword>
<accession>A0A811S9T4</accession>
<organism evidence="2 3">
    <name type="scientific">Miscanthus lutarioriparius</name>
    <dbReference type="NCBI Taxonomy" id="422564"/>
    <lineage>
        <taxon>Eukaryota</taxon>
        <taxon>Viridiplantae</taxon>
        <taxon>Streptophyta</taxon>
        <taxon>Embryophyta</taxon>
        <taxon>Tracheophyta</taxon>
        <taxon>Spermatophyta</taxon>
        <taxon>Magnoliopsida</taxon>
        <taxon>Liliopsida</taxon>
        <taxon>Poales</taxon>
        <taxon>Poaceae</taxon>
        <taxon>PACMAD clade</taxon>
        <taxon>Panicoideae</taxon>
        <taxon>Andropogonodae</taxon>
        <taxon>Andropogoneae</taxon>
        <taxon>Saccharinae</taxon>
        <taxon>Miscanthus</taxon>
    </lineage>
</organism>
<dbReference type="AlphaFoldDB" id="A0A811S9T4"/>
<evidence type="ECO:0000313" key="2">
    <source>
        <dbReference type="EMBL" id="CAD6337327.1"/>
    </source>
</evidence>
<dbReference type="Pfam" id="PF23671">
    <property type="entry name" value="HTH_70"/>
    <property type="match status" value="1"/>
</dbReference>
<sequence>MDPNSGEWNASEIMMAKDLIASHNSNNNYAYKMYKKHTDIVDVLQARFPTKGKH</sequence>
<evidence type="ECO:0000313" key="3">
    <source>
        <dbReference type="Proteomes" id="UP000604825"/>
    </source>
</evidence>
<dbReference type="InterPro" id="IPR056195">
    <property type="entry name" value="HTH_70"/>
</dbReference>
<evidence type="ECO:0000259" key="1">
    <source>
        <dbReference type="Pfam" id="PF23671"/>
    </source>
</evidence>
<feature type="domain" description="HTH 3-helical bundle" evidence="1">
    <location>
        <begin position="6"/>
        <end position="54"/>
    </location>
</feature>
<proteinExistence type="predicted"/>
<gene>
    <name evidence="2" type="ORF">NCGR_LOCUS61425</name>
</gene>
<dbReference type="EMBL" id="CAJGYO010000018">
    <property type="protein sequence ID" value="CAD6337327.1"/>
    <property type="molecule type" value="Genomic_DNA"/>
</dbReference>
<protein>
    <recommendedName>
        <fullName evidence="1">HTH 3-helical bundle domain-containing protein</fullName>
    </recommendedName>
</protein>
<dbReference type="Proteomes" id="UP000604825">
    <property type="component" value="Unassembled WGS sequence"/>
</dbReference>
<name>A0A811S9T4_9POAL</name>
<dbReference type="OrthoDB" id="10519890at2759"/>
<comment type="caution">
    <text evidence="2">The sequence shown here is derived from an EMBL/GenBank/DDBJ whole genome shotgun (WGS) entry which is preliminary data.</text>
</comment>